<dbReference type="GeneID" id="80914834"/>
<dbReference type="RefSeq" id="XP_056067163.1">
    <property type="nucleotide sequence ID" value="XM_056220036.1"/>
</dbReference>
<sequence>MVDWMWLSDTGSVDTYINQRGWGAGIVPDWASAGITHPGLGIAGSRDNIKFGRVYGSGRLDYVYFKNVTDGYEMHVYRNDGTGGTKRKGMLQSVLEQA</sequence>
<organism evidence="1 2">
    <name type="scientific">Didymosphaeria variabile</name>
    <dbReference type="NCBI Taxonomy" id="1932322"/>
    <lineage>
        <taxon>Eukaryota</taxon>
        <taxon>Fungi</taxon>
        <taxon>Dikarya</taxon>
        <taxon>Ascomycota</taxon>
        <taxon>Pezizomycotina</taxon>
        <taxon>Dothideomycetes</taxon>
        <taxon>Pleosporomycetidae</taxon>
        <taxon>Pleosporales</taxon>
        <taxon>Massarineae</taxon>
        <taxon>Didymosphaeriaceae</taxon>
        <taxon>Didymosphaeria</taxon>
    </lineage>
</organism>
<reference evidence="1" key="1">
    <citation type="submission" date="2022-10" db="EMBL/GenBank/DDBJ databases">
        <title>Tapping the CABI collections for fungal endophytes: first genome assemblies for Collariella, Neodidymelliopsis, Ascochyta clinopodiicola, Didymella pomorum, Didymosphaeria variabile, Neocosmospora piperis and Neocucurbitaria cava.</title>
        <authorList>
            <person name="Hill R."/>
        </authorList>
    </citation>
    <scope>NUCLEOTIDE SEQUENCE</scope>
    <source>
        <strain evidence="1">IMI 356815</strain>
    </source>
</reference>
<protein>
    <submittedName>
        <fullName evidence="1">Uncharacterized protein</fullName>
    </submittedName>
</protein>
<evidence type="ECO:0000313" key="1">
    <source>
        <dbReference type="EMBL" id="KAJ4347363.1"/>
    </source>
</evidence>
<dbReference type="Proteomes" id="UP001140513">
    <property type="component" value="Unassembled WGS sequence"/>
</dbReference>
<dbReference type="OrthoDB" id="5103848at2759"/>
<name>A0A9W9C7D1_9PLEO</name>
<dbReference type="AlphaFoldDB" id="A0A9W9C7D1"/>
<comment type="caution">
    <text evidence="1">The sequence shown here is derived from an EMBL/GenBank/DDBJ whole genome shotgun (WGS) entry which is preliminary data.</text>
</comment>
<keyword evidence="2" id="KW-1185">Reference proteome</keyword>
<evidence type="ECO:0000313" key="2">
    <source>
        <dbReference type="Proteomes" id="UP001140513"/>
    </source>
</evidence>
<accession>A0A9W9C7D1</accession>
<gene>
    <name evidence="1" type="ORF">N0V89_011304</name>
</gene>
<proteinExistence type="predicted"/>
<dbReference type="EMBL" id="JAPEUX010000008">
    <property type="protein sequence ID" value="KAJ4347363.1"/>
    <property type="molecule type" value="Genomic_DNA"/>
</dbReference>